<dbReference type="PANTHER" id="PTHR42951:SF14">
    <property type="entry name" value="METALLO-BETA-LACTAMASE SUPERFAMILY PROTEIN"/>
    <property type="match status" value="1"/>
</dbReference>
<dbReference type="RefSeq" id="WP_005674293.1">
    <property type="nucleotide sequence ID" value="NZ_CP146288.1"/>
</dbReference>
<dbReference type="SUPFAM" id="SSF56281">
    <property type="entry name" value="Metallo-hydrolase/oxidoreductase"/>
    <property type="match status" value="1"/>
</dbReference>
<dbReference type="PANTHER" id="PTHR42951">
    <property type="entry name" value="METALLO-BETA-LACTAMASE DOMAIN-CONTAINING"/>
    <property type="match status" value="1"/>
</dbReference>
<dbReference type="AlphaFoldDB" id="E7RZ17"/>
<dbReference type="InterPro" id="IPR050855">
    <property type="entry name" value="NDM-1-like"/>
</dbReference>
<feature type="domain" description="Metallo-beta-lactamase" evidence="2">
    <location>
        <begin position="58"/>
        <end position="243"/>
    </location>
</feature>
<dbReference type="EMBL" id="AEQP01000022">
    <property type="protein sequence ID" value="EFV93816.1"/>
    <property type="molecule type" value="Genomic_DNA"/>
</dbReference>
<evidence type="ECO:0000256" key="1">
    <source>
        <dbReference type="SAM" id="SignalP"/>
    </source>
</evidence>
<evidence type="ECO:0000313" key="4">
    <source>
        <dbReference type="Proteomes" id="UP000011021"/>
    </source>
</evidence>
<proteinExistence type="predicted"/>
<feature type="signal peptide" evidence="1">
    <location>
        <begin position="1"/>
        <end position="28"/>
    </location>
</feature>
<dbReference type="InterPro" id="IPR001279">
    <property type="entry name" value="Metallo-B-lactamas"/>
</dbReference>
<dbReference type="PROSITE" id="PS51257">
    <property type="entry name" value="PROKAR_LIPOPROTEIN"/>
    <property type="match status" value="1"/>
</dbReference>
<dbReference type="HOGENOM" id="CLU_054962_2_0_4"/>
<name>E7RZ17_9BURK</name>
<evidence type="ECO:0000259" key="2">
    <source>
        <dbReference type="SMART" id="SM00849"/>
    </source>
</evidence>
<reference evidence="3 4" key="1">
    <citation type="submission" date="2010-12" db="EMBL/GenBank/DDBJ databases">
        <authorList>
            <person name="Muzny D."/>
            <person name="Qin X."/>
            <person name="Deng J."/>
            <person name="Jiang H."/>
            <person name="Liu Y."/>
            <person name="Qu J."/>
            <person name="Song X.-Z."/>
            <person name="Zhang L."/>
            <person name="Thornton R."/>
            <person name="Coyle M."/>
            <person name="Francisco L."/>
            <person name="Jackson L."/>
            <person name="Javaid M."/>
            <person name="Korchina V."/>
            <person name="Kovar C."/>
            <person name="Mata R."/>
            <person name="Mathew T."/>
            <person name="Ngo R."/>
            <person name="Nguyen L."/>
            <person name="Nguyen N."/>
            <person name="Okwuonu G."/>
            <person name="Ongeri F."/>
            <person name="Pham C."/>
            <person name="Simmons D."/>
            <person name="Wilczek-Boney K."/>
            <person name="Hale W."/>
            <person name="Jakkamsetti A."/>
            <person name="Pham P."/>
            <person name="Ruth R."/>
            <person name="San Lucas F."/>
            <person name="Warren J."/>
            <person name="Zhang J."/>
            <person name="Zhao Z."/>
            <person name="Zhou C."/>
            <person name="Zhu D."/>
            <person name="Lee S."/>
            <person name="Bess C."/>
            <person name="Blankenburg K."/>
            <person name="Forbes L."/>
            <person name="Fu Q."/>
            <person name="Gubbala S."/>
            <person name="Hirani K."/>
            <person name="Jayaseelan J.C."/>
            <person name="Lara F."/>
            <person name="Munidasa M."/>
            <person name="Palculict T."/>
            <person name="Patil S."/>
            <person name="Pu L.-L."/>
            <person name="Saada N."/>
            <person name="Tang L."/>
            <person name="Weissenberger G."/>
            <person name="Zhu Y."/>
            <person name="Hemphill L."/>
            <person name="Shang Y."/>
            <person name="Youmans B."/>
            <person name="Ayvaz T."/>
            <person name="Ross M."/>
            <person name="Santibanez J."/>
            <person name="Aqrawi P."/>
            <person name="Gross S."/>
            <person name="Joshi V."/>
            <person name="Fowler G."/>
            <person name="Nazareth L."/>
            <person name="Reid J."/>
            <person name="Worley K."/>
            <person name="Petrosino J."/>
            <person name="Highlander S."/>
            <person name="Gibbs R."/>
        </authorList>
    </citation>
    <scope>NUCLEOTIDE SEQUENCE [LARGE SCALE GENOMIC DNA]</scope>
    <source>
        <strain evidence="3 4">ATCC 51599</strain>
    </source>
</reference>
<dbReference type="STRING" id="887898.HMPREF0551_1931"/>
<dbReference type="Pfam" id="PF00753">
    <property type="entry name" value="Lactamase_B"/>
    <property type="match status" value="1"/>
</dbReference>
<keyword evidence="4" id="KW-1185">Reference proteome</keyword>
<dbReference type="Proteomes" id="UP000011021">
    <property type="component" value="Unassembled WGS sequence"/>
</dbReference>
<feature type="chain" id="PRO_5003221695" evidence="1">
    <location>
        <begin position="29"/>
        <end position="309"/>
    </location>
</feature>
<dbReference type="Gene3D" id="3.60.15.10">
    <property type="entry name" value="Ribonuclease Z/Hydroxyacylglutathione hydrolase-like"/>
    <property type="match status" value="1"/>
</dbReference>
<evidence type="ECO:0000313" key="3">
    <source>
        <dbReference type="EMBL" id="EFV93816.1"/>
    </source>
</evidence>
<dbReference type="SMART" id="SM00849">
    <property type="entry name" value="Lactamase_B"/>
    <property type="match status" value="1"/>
</dbReference>
<accession>E7RZ17</accession>
<organism evidence="3 4">
    <name type="scientific">Lautropia mirabilis ATCC 51599</name>
    <dbReference type="NCBI Taxonomy" id="887898"/>
    <lineage>
        <taxon>Bacteria</taxon>
        <taxon>Pseudomonadati</taxon>
        <taxon>Pseudomonadota</taxon>
        <taxon>Betaproteobacteria</taxon>
        <taxon>Burkholderiales</taxon>
        <taxon>Burkholderiaceae</taxon>
        <taxon>Lautropia</taxon>
    </lineage>
</organism>
<protein>
    <submittedName>
        <fullName evidence="3">Metallo-beta-lactamase domain protein</fullName>
    </submittedName>
</protein>
<sequence length="309" mass="33158">MNTPKTLVASALALAFALAGCSLLPSTADTTPATSVKEMAEAPLTIQTYNPGEEAIFAVSSTLVQGRKDAILIDAQFSAEDARKLAAQIKASGKRLVAIYISHSDPDYYFGLDTLKGEFPEARIVATPQTVAAIEQNKDIKLKVWGPQLGENAPKDIIIPEPLDGDRLKLEGQTLQVVGLDGPTPDRTFVWIPSIRVVAGGIPVVAGEHVWMADTQTPQSHADWLTTLDRIQALNPSVVIPGHYAPGSALDLRAVQFTGDYIRAFDEETAKATNSTELISAMKARYPHLAGEGSLDLSARVAMGEMQWP</sequence>
<comment type="caution">
    <text evidence="3">The sequence shown here is derived from an EMBL/GenBank/DDBJ whole genome shotgun (WGS) entry which is preliminary data.</text>
</comment>
<dbReference type="CDD" id="cd07739">
    <property type="entry name" value="metallo-hydrolase-like_MBL-fold"/>
    <property type="match status" value="1"/>
</dbReference>
<dbReference type="eggNOG" id="COG0491">
    <property type="taxonomic scope" value="Bacteria"/>
</dbReference>
<gene>
    <name evidence="3" type="ORF">HMPREF0551_1931</name>
</gene>
<keyword evidence="1" id="KW-0732">Signal</keyword>
<dbReference type="InterPro" id="IPR036866">
    <property type="entry name" value="RibonucZ/Hydroxyglut_hydro"/>
</dbReference>